<keyword evidence="2" id="KW-0808">Transferase</keyword>
<evidence type="ECO:0000259" key="1">
    <source>
        <dbReference type="PROSITE" id="PS51186"/>
    </source>
</evidence>
<accession>A0ABS6PER8</accession>
<feature type="domain" description="N-acetyltransferase" evidence="1">
    <location>
        <begin position="4"/>
        <end position="167"/>
    </location>
</feature>
<dbReference type="CDD" id="cd04301">
    <property type="entry name" value="NAT_SF"/>
    <property type="match status" value="1"/>
</dbReference>
<evidence type="ECO:0000313" key="3">
    <source>
        <dbReference type="Proteomes" id="UP000765224"/>
    </source>
</evidence>
<proteinExistence type="predicted"/>
<comment type="caution">
    <text evidence="2">The sequence shown here is derived from an EMBL/GenBank/DDBJ whole genome shotgun (WGS) entry which is preliminary data.</text>
</comment>
<evidence type="ECO:0000313" key="2">
    <source>
        <dbReference type="EMBL" id="MBV4458950.1"/>
    </source>
</evidence>
<dbReference type="PROSITE" id="PS51186">
    <property type="entry name" value="GNAT"/>
    <property type="match status" value="1"/>
</dbReference>
<dbReference type="InterPro" id="IPR000182">
    <property type="entry name" value="GNAT_dom"/>
</dbReference>
<gene>
    <name evidence="2" type="ORF">KVG96_13395</name>
</gene>
<dbReference type="RefSeq" id="WP_217892574.1">
    <property type="nucleotide sequence ID" value="NZ_JAHSTS010000002.1"/>
</dbReference>
<dbReference type="GO" id="GO:0016746">
    <property type="term" value="F:acyltransferase activity"/>
    <property type="evidence" value="ECO:0007669"/>
    <property type="project" value="UniProtKB-KW"/>
</dbReference>
<organism evidence="2 3">
    <name type="scientific">Pseudomonas ekonensis</name>
    <dbReference type="NCBI Taxonomy" id="2842353"/>
    <lineage>
        <taxon>Bacteria</taxon>
        <taxon>Pseudomonadati</taxon>
        <taxon>Pseudomonadota</taxon>
        <taxon>Gammaproteobacteria</taxon>
        <taxon>Pseudomonadales</taxon>
        <taxon>Pseudomonadaceae</taxon>
        <taxon>Pseudomonas</taxon>
    </lineage>
</organism>
<dbReference type="Pfam" id="PF00583">
    <property type="entry name" value="Acetyltransf_1"/>
    <property type="match status" value="1"/>
</dbReference>
<dbReference type="EMBL" id="JAHSTS010000002">
    <property type="protein sequence ID" value="MBV4458950.1"/>
    <property type="molecule type" value="Genomic_DNA"/>
</dbReference>
<sequence>MPSIELHAAHRDDHDTLESLMQFYLYDFSEWLPLKLAEHGYFPLGPTLEYWRHPATRAFLIRADDELAGFISVDGNTHRKGAEHNLGYLFVCRRWRGRGVAQFVVSDLLSRVPGQWQIFHIDANRPAQRFWAGAIPALSGGAFTCEQRVIDGYPCTVYGFQSPASTA</sequence>
<protein>
    <submittedName>
        <fullName evidence="2">GNAT family N-acetyltransferase</fullName>
        <ecNumber evidence="2">2.3.1.-</ecNumber>
    </submittedName>
</protein>
<keyword evidence="3" id="KW-1185">Reference proteome</keyword>
<name>A0ABS6PER8_9PSED</name>
<reference evidence="2 3" key="1">
    <citation type="submission" date="2021-06" db="EMBL/GenBank/DDBJ databases">
        <title>Updating the genus Pseudomonas: Description of 43 new species and partition of the Pseudomonas putida group.</title>
        <authorList>
            <person name="Girard L."/>
            <person name="Lood C."/>
            <person name="Vandamme P."/>
            <person name="Rokni-Zadeh H."/>
            <person name="Van Noort V."/>
            <person name="Hofte M."/>
            <person name="Lavigne R."/>
            <person name="De Mot R."/>
        </authorList>
    </citation>
    <scope>NUCLEOTIDE SEQUENCE [LARGE SCALE GENOMIC DNA]</scope>
    <source>
        <strain evidence="2 3">COR58</strain>
    </source>
</reference>
<keyword evidence="2" id="KW-0012">Acyltransferase</keyword>
<dbReference type="Proteomes" id="UP000765224">
    <property type="component" value="Unassembled WGS sequence"/>
</dbReference>
<dbReference type="EC" id="2.3.1.-" evidence="2"/>